<dbReference type="AlphaFoldDB" id="A0A4Y1QY10"/>
<name>A0A4Y1QY10_PRUDU</name>
<reference evidence="1" key="1">
    <citation type="journal article" date="2019" name="Science">
        <title>Mutation of a bHLH transcription factor allowed almond domestication.</title>
        <authorList>
            <person name="Sanchez-Perez R."/>
            <person name="Pavan S."/>
            <person name="Mazzeo R."/>
            <person name="Moldovan C."/>
            <person name="Aiese Cigliano R."/>
            <person name="Del Cueto J."/>
            <person name="Ricciardi F."/>
            <person name="Lotti C."/>
            <person name="Ricciardi L."/>
            <person name="Dicenta F."/>
            <person name="Lopez-Marques R.L."/>
            <person name="Lindberg Moller B."/>
        </authorList>
    </citation>
    <scope>NUCLEOTIDE SEQUENCE</scope>
</reference>
<protein>
    <submittedName>
        <fullName evidence="1">Uncharacterized protein</fullName>
    </submittedName>
</protein>
<proteinExistence type="predicted"/>
<sequence>MGVVEVHRIHHRATLNLHASNKRAKRSFVPDIRQVSDTHRTWLEFQSGNWVGSCHSKLQFCQICHPNFRLEIWNIKPLINRNFIIQVY</sequence>
<evidence type="ECO:0000313" key="1">
    <source>
        <dbReference type="EMBL" id="BBG96739.1"/>
    </source>
</evidence>
<dbReference type="EMBL" id="AP019298">
    <property type="protein sequence ID" value="BBG96739.1"/>
    <property type="molecule type" value="Genomic_DNA"/>
</dbReference>
<gene>
    <name evidence="1" type="ORF">Prudu_005628</name>
</gene>
<organism evidence="1">
    <name type="scientific">Prunus dulcis</name>
    <name type="common">Almond</name>
    <name type="synonym">Amygdalus dulcis</name>
    <dbReference type="NCBI Taxonomy" id="3755"/>
    <lineage>
        <taxon>Eukaryota</taxon>
        <taxon>Viridiplantae</taxon>
        <taxon>Streptophyta</taxon>
        <taxon>Embryophyta</taxon>
        <taxon>Tracheophyta</taxon>
        <taxon>Spermatophyta</taxon>
        <taxon>Magnoliopsida</taxon>
        <taxon>eudicotyledons</taxon>
        <taxon>Gunneridae</taxon>
        <taxon>Pentapetalae</taxon>
        <taxon>rosids</taxon>
        <taxon>fabids</taxon>
        <taxon>Rosales</taxon>
        <taxon>Rosaceae</taxon>
        <taxon>Amygdaloideae</taxon>
        <taxon>Amygdaleae</taxon>
        <taxon>Prunus</taxon>
    </lineage>
</organism>
<accession>A0A4Y1QY10</accession>